<comment type="caution">
    <text evidence="1">The sequence shown here is derived from an EMBL/GenBank/DDBJ whole genome shotgun (WGS) entry which is preliminary data.</text>
</comment>
<protein>
    <submittedName>
        <fullName evidence="1">Uncharacterized protein</fullName>
    </submittedName>
</protein>
<dbReference type="EMBL" id="JAIWYP010000007">
    <property type="protein sequence ID" value="KAH3791697.1"/>
    <property type="molecule type" value="Genomic_DNA"/>
</dbReference>
<reference evidence="1" key="2">
    <citation type="submission" date="2020-11" db="EMBL/GenBank/DDBJ databases">
        <authorList>
            <person name="McCartney M.A."/>
            <person name="Auch B."/>
            <person name="Kono T."/>
            <person name="Mallez S."/>
            <person name="Becker A."/>
            <person name="Gohl D.M."/>
            <person name="Silverstein K.A.T."/>
            <person name="Koren S."/>
            <person name="Bechman K.B."/>
            <person name="Herman A."/>
            <person name="Abrahante J.E."/>
            <person name="Garbe J."/>
        </authorList>
    </citation>
    <scope>NUCLEOTIDE SEQUENCE</scope>
    <source>
        <strain evidence="1">Duluth1</strain>
        <tissue evidence="1">Whole animal</tissue>
    </source>
</reference>
<sequence>MDTVSTYPPRGHCGVWIRCPPSHPEVTGGVWIRCPPSHPEVTGGVWIRCPPSHPVVAVVYGNGVRLAIPRWLWCMDTVSA</sequence>
<dbReference type="Proteomes" id="UP000828390">
    <property type="component" value="Unassembled WGS sequence"/>
</dbReference>
<evidence type="ECO:0000313" key="2">
    <source>
        <dbReference type="Proteomes" id="UP000828390"/>
    </source>
</evidence>
<proteinExistence type="predicted"/>
<reference evidence="1" key="1">
    <citation type="journal article" date="2019" name="bioRxiv">
        <title>The Genome of the Zebra Mussel, Dreissena polymorpha: A Resource for Invasive Species Research.</title>
        <authorList>
            <person name="McCartney M.A."/>
            <person name="Auch B."/>
            <person name="Kono T."/>
            <person name="Mallez S."/>
            <person name="Zhang Y."/>
            <person name="Obille A."/>
            <person name="Becker A."/>
            <person name="Abrahante J.E."/>
            <person name="Garbe J."/>
            <person name="Badalamenti J.P."/>
            <person name="Herman A."/>
            <person name="Mangelson H."/>
            <person name="Liachko I."/>
            <person name="Sullivan S."/>
            <person name="Sone E.D."/>
            <person name="Koren S."/>
            <person name="Silverstein K.A.T."/>
            <person name="Beckman K.B."/>
            <person name="Gohl D.M."/>
        </authorList>
    </citation>
    <scope>NUCLEOTIDE SEQUENCE</scope>
    <source>
        <strain evidence="1">Duluth1</strain>
        <tissue evidence="1">Whole animal</tissue>
    </source>
</reference>
<name>A0A9D4F4L8_DREPO</name>
<accession>A0A9D4F4L8</accession>
<gene>
    <name evidence="1" type="ORF">DPMN_145186</name>
</gene>
<dbReference type="AlphaFoldDB" id="A0A9D4F4L8"/>
<evidence type="ECO:0000313" key="1">
    <source>
        <dbReference type="EMBL" id="KAH3791697.1"/>
    </source>
</evidence>
<organism evidence="1 2">
    <name type="scientific">Dreissena polymorpha</name>
    <name type="common">Zebra mussel</name>
    <name type="synonym">Mytilus polymorpha</name>
    <dbReference type="NCBI Taxonomy" id="45954"/>
    <lineage>
        <taxon>Eukaryota</taxon>
        <taxon>Metazoa</taxon>
        <taxon>Spiralia</taxon>
        <taxon>Lophotrochozoa</taxon>
        <taxon>Mollusca</taxon>
        <taxon>Bivalvia</taxon>
        <taxon>Autobranchia</taxon>
        <taxon>Heteroconchia</taxon>
        <taxon>Euheterodonta</taxon>
        <taxon>Imparidentia</taxon>
        <taxon>Neoheterodontei</taxon>
        <taxon>Myida</taxon>
        <taxon>Dreissenoidea</taxon>
        <taxon>Dreissenidae</taxon>
        <taxon>Dreissena</taxon>
    </lineage>
</organism>
<keyword evidence="2" id="KW-1185">Reference proteome</keyword>